<evidence type="ECO:0000256" key="1">
    <source>
        <dbReference type="ARBA" id="ARBA00004251"/>
    </source>
</evidence>
<sequence length="262" mass="29176">NLKTSQAVFANVCIVTMETAEHSAIDINVYAKSTSRFRFVQLQSFRGRTSLFEEELSTGNASLLLSGVKVQDEGRYECYVSTMSSPGAVRSVNLLSVAPVLWVSLQQQGQQLICRSERVYPKPSVSWSPEPEPRPEPPITSSQSGVWSVHSSFTAHASYFTHKHHKVSGRRVFSTTHITVIILSATISRSWARANVSFLWVSLYGNSFSYASIASLRLYGGQHLVDFRARGELSVLSFTHEFSLLGVYFVKDMCFGGYVDIN</sequence>
<evidence type="ECO:0000256" key="5">
    <source>
        <dbReference type="ARBA" id="ARBA00022989"/>
    </source>
</evidence>
<feature type="region of interest" description="Disordered" evidence="11">
    <location>
        <begin position="123"/>
        <end position="143"/>
    </location>
</feature>
<evidence type="ECO:0000256" key="7">
    <source>
        <dbReference type="ARBA" id="ARBA00023157"/>
    </source>
</evidence>
<keyword evidence="4" id="KW-0732">Signal</keyword>
<dbReference type="GO" id="GO:0031295">
    <property type="term" value="P:T cell costimulation"/>
    <property type="evidence" value="ECO:0007669"/>
    <property type="project" value="TreeGrafter"/>
</dbReference>
<proteinExistence type="predicted"/>
<name>A0A3B4AAP8_9GOBI</name>
<dbReference type="Ensembl" id="ENSPMGT00000015085.1">
    <property type="protein sequence ID" value="ENSPMGP00000014137.1"/>
    <property type="gene ID" value="ENSPMGG00000011610.1"/>
</dbReference>
<organism evidence="12 13">
    <name type="scientific">Periophthalmus magnuspinnatus</name>
    <dbReference type="NCBI Taxonomy" id="409849"/>
    <lineage>
        <taxon>Eukaryota</taxon>
        <taxon>Metazoa</taxon>
        <taxon>Chordata</taxon>
        <taxon>Craniata</taxon>
        <taxon>Vertebrata</taxon>
        <taxon>Euteleostomi</taxon>
        <taxon>Actinopterygii</taxon>
        <taxon>Neopterygii</taxon>
        <taxon>Teleostei</taxon>
        <taxon>Neoteleostei</taxon>
        <taxon>Acanthomorphata</taxon>
        <taxon>Gobiaria</taxon>
        <taxon>Gobiiformes</taxon>
        <taxon>Gobioidei</taxon>
        <taxon>Gobiidae</taxon>
        <taxon>Oxudercinae</taxon>
        <taxon>Periophthalmus</taxon>
    </lineage>
</organism>
<comment type="subcellular location">
    <subcellularLocation>
        <location evidence="1">Cell membrane</location>
        <topology evidence="1">Single-pass type I membrane protein</topology>
    </subcellularLocation>
</comment>
<dbReference type="GO" id="GO:0007166">
    <property type="term" value="P:cell surface receptor signaling pathway"/>
    <property type="evidence" value="ECO:0007669"/>
    <property type="project" value="TreeGrafter"/>
</dbReference>
<keyword evidence="8" id="KW-0675">Receptor</keyword>
<evidence type="ECO:0000256" key="2">
    <source>
        <dbReference type="ARBA" id="ARBA00022475"/>
    </source>
</evidence>
<dbReference type="AlphaFoldDB" id="A0A3B4AAP8"/>
<evidence type="ECO:0000313" key="12">
    <source>
        <dbReference type="Ensembl" id="ENSPMGP00000014137.1"/>
    </source>
</evidence>
<keyword evidence="3" id="KW-0812">Transmembrane</keyword>
<dbReference type="Proteomes" id="UP000261520">
    <property type="component" value="Unplaced"/>
</dbReference>
<dbReference type="GO" id="GO:0071222">
    <property type="term" value="P:cellular response to lipopolysaccharide"/>
    <property type="evidence" value="ECO:0007669"/>
    <property type="project" value="TreeGrafter"/>
</dbReference>
<dbReference type="PANTHER" id="PTHR25466:SF14">
    <property type="entry name" value="BUTYROPHILIN SUBFAMILY 2 MEMBER A2-LIKE-RELATED"/>
    <property type="match status" value="1"/>
</dbReference>
<reference evidence="12" key="1">
    <citation type="submission" date="2025-08" db="UniProtKB">
        <authorList>
            <consortium name="Ensembl"/>
        </authorList>
    </citation>
    <scope>IDENTIFICATION</scope>
</reference>
<evidence type="ECO:0000256" key="10">
    <source>
        <dbReference type="ARBA" id="ARBA00023319"/>
    </source>
</evidence>
<keyword evidence="10" id="KW-0393">Immunoglobulin domain</keyword>
<evidence type="ECO:0000313" key="13">
    <source>
        <dbReference type="Proteomes" id="UP000261520"/>
    </source>
</evidence>
<evidence type="ECO:0000256" key="4">
    <source>
        <dbReference type="ARBA" id="ARBA00022729"/>
    </source>
</evidence>
<evidence type="ECO:0000256" key="9">
    <source>
        <dbReference type="ARBA" id="ARBA00023180"/>
    </source>
</evidence>
<dbReference type="GO" id="GO:0006955">
    <property type="term" value="P:immune response"/>
    <property type="evidence" value="ECO:0007669"/>
    <property type="project" value="TreeGrafter"/>
</dbReference>
<dbReference type="SUPFAM" id="SSF48726">
    <property type="entry name" value="Immunoglobulin"/>
    <property type="match status" value="1"/>
</dbReference>
<dbReference type="InterPro" id="IPR036179">
    <property type="entry name" value="Ig-like_dom_sf"/>
</dbReference>
<dbReference type="InterPro" id="IPR051713">
    <property type="entry name" value="T-cell_Activation_Regulation"/>
</dbReference>
<keyword evidence="6" id="KW-0472">Membrane</keyword>
<keyword evidence="2" id="KW-1003">Cell membrane</keyword>
<dbReference type="InterPro" id="IPR013783">
    <property type="entry name" value="Ig-like_fold"/>
</dbReference>
<evidence type="ECO:0008006" key="14">
    <source>
        <dbReference type="Google" id="ProtNLM"/>
    </source>
</evidence>
<evidence type="ECO:0000256" key="6">
    <source>
        <dbReference type="ARBA" id="ARBA00023136"/>
    </source>
</evidence>
<dbReference type="PANTHER" id="PTHR25466">
    <property type="entry name" value="T-LYMPHOCYTE ACTIVATION ANTIGEN"/>
    <property type="match status" value="1"/>
</dbReference>
<evidence type="ECO:0000256" key="8">
    <source>
        <dbReference type="ARBA" id="ARBA00023170"/>
    </source>
</evidence>
<reference evidence="12" key="2">
    <citation type="submission" date="2025-09" db="UniProtKB">
        <authorList>
            <consortium name="Ensembl"/>
        </authorList>
    </citation>
    <scope>IDENTIFICATION</scope>
</reference>
<protein>
    <recommendedName>
        <fullName evidence="14">Ig-like domain-containing protein</fullName>
    </recommendedName>
</protein>
<dbReference type="Gene3D" id="2.60.40.10">
    <property type="entry name" value="Immunoglobulins"/>
    <property type="match status" value="2"/>
</dbReference>
<dbReference type="GO" id="GO:0042130">
    <property type="term" value="P:negative regulation of T cell proliferation"/>
    <property type="evidence" value="ECO:0007669"/>
    <property type="project" value="TreeGrafter"/>
</dbReference>
<accession>A0A3B4AAP8</accession>
<dbReference type="GO" id="GO:0009897">
    <property type="term" value="C:external side of plasma membrane"/>
    <property type="evidence" value="ECO:0007669"/>
    <property type="project" value="TreeGrafter"/>
</dbReference>
<evidence type="ECO:0000256" key="11">
    <source>
        <dbReference type="SAM" id="MobiDB-lite"/>
    </source>
</evidence>
<keyword evidence="13" id="KW-1185">Reference proteome</keyword>
<keyword evidence="5" id="KW-1133">Transmembrane helix</keyword>
<dbReference type="GO" id="GO:0042102">
    <property type="term" value="P:positive regulation of T cell proliferation"/>
    <property type="evidence" value="ECO:0007669"/>
    <property type="project" value="TreeGrafter"/>
</dbReference>
<keyword evidence="7" id="KW-1015">Disulfide bond</keyword>
<keyword evidence="9" id="KW-0325">Glycoprotein</keyword>
<evidence type="ECO:0000256" key="3">
    <source>
        <dbReference type="ARBA" id="ARBA00022692"/>
    </source>
</evidence>
<dbReference type="STRING" id="409849.ENSPMGP00000014137"/>